<evidence type="ECO:0000313" key="2">
    <source>
        <dbReference type="Proteomes" id="UP000887574"/>
    </source>
</evidence>
<feature type="compositionally biased region" description="Basic and acidic residues" evidence="1">
    <location>
        <begin position="138"/>
        <end position="159"/>
    </location>
</feature>
<evidence type="ECO:0000256" key="1">
    <source>
        <dbReference type="SAM" id="MobiDB-lite"/>
    </source>
</evidence>
<evidence type="ECO:0000313" key="3">
    <source>
        <dbReference type="WBParaSite" id="jg21040"/>
    </source>
</evidence>
<proteinExistence type="predicted"/>
<protein>
    <submittedName>
        <fullName evidence="3">Uncharacterized protein</fullName>
    </submittedName>
</protein>
<name>A0A915DKS9_9BILA</name>
<dbReference type="WBParaSite" id="jg21040">
    <property type="protein sequence ID" value="jg21040"/>
    <property type="gene ID" value="jg21040"/>
</dbReference>
<keyword evidence="2" id="KW-1185">Reference proteome</keyword>
<feature type="region of interest" description="Disordered" evidence="1">
    <location>
        <begin position="138"/>
        <end position="162"/>
    </location>
</feature>
<reference evidence="3" key="1">
    <citation type="submission" date="2022-11" db="UniProtKB">
        <authorList>
            <consortium name="WormBaseParasite"/>
        </authorList>
    </citation>
    <scope>IDENTIFICATION</scope>
</reference>
<accession>A0A915DKS9</accession>
<organism evidence="2 3">
    <name type="scientific">Ditylenchus dipsaci</name>
    <dbReference type="NCBI Taxonomy" id="166011"/>
    <lineage>
        <taxon>Eukaryota</taxon>
        <taxon>Metazoa</taxon>
        <taxon>Ecdysozoa</taxon>
        <taxon>Nematoda</taxon>
        <taxon>Chromadorea</taxon>
        <taxon>Rhabditida</taxon>
        <taxon>Tylenchina</taxon>
        <taxon>Tylenchomorpha</taxon>
        <taxon>Sphaerularioidea</taxon>
        <taxon>Anguinidae</taxon>
        <taxon>Anguininae</taxon>
        <taxon>Ditylenchus</taxon>
    </lineage>
</organism>
<dbReference type="Proteomes" id="UP000887574">
    <property type="component" value="Unplaced"/>
</dbReference>
<feature type="region of interest" description="Disordered" evidence="1">
    <location>
        <begin position="345"/>
        <end position="371"/>
    </location>
</feature>
<dbReference type="AlphaFoldDB" id="A0A915DKS9"/>
<feature type="region of interest" description="Disordered" evidence="1">
    <location>
        <begin position="234"/>
        <end position="263"/>
    </location>
</feature>
<sequence length="573" mass="63051">MIPLYPPQHGPPAFGRPKWRSLVHLITPSHSRRASFDLGEDSEGRQRRPSAPAVLHDLRRILPGYVHRRYHSSSALLQTTAEEEEELAAESAAVVENQKDPLNNTTTLSEQQHHRAAPATTEFTAGGGARFKCKRIKAAREADPKPEEQQGSESTDRTPHSLFKSKAKENNRGFWQAYRKVSSVSLAAPATTATTPLVVVQHTVVSSSQSRGEKNTVLAAFSTCSSYVRLGGNENRPASTLSTTSISQQQQPSEQTNNHPAYRKEGIQNPKTVFQQHRGFFSKLLEEHKHKLGNTNPRKVSSTTEVYSQLETVDQSSDIGQPLPQQEDFAESTHIPLQEQTTYLSNPSLNTAPESPTTKSPQASGELSNSSPLYFPLEQVPLVEKTTLSPLPSPQSIDCLEEKVNQEEVFQKASTSANDDSSASNCGCGRFLLTDQPKAAANSSSRRGSSSVKVVSTRTKVKSRRRGVVVEEPNDSLYIRRHTIPDMTVAAYGMVICGTDEQHRYRGRIEKVKFGVPISEAFSHDIPATLLVLLLKVNKEGPLKRIYGEPRESGTTASVIKKFLAKLPGGYLV</sequence>
<feature type="compositionally biased region" description="Low complexity" evidence="1">
    <location>
        <begin position="239"/>
        <end position="256"/>
    </location>
</feature>